<dbReference type="GO" id="GO:0009318">
    <property type="term" value="C:exodeoxyribonuclease VII complex"/>
    <property type="evidence" value="ECO:0007669"/>
    <property type="project" value="UniProtKB-UniRule"/>
</dbReference>
<reference evidence="7 8" key="1">
    <citation type="submission" date="2015-10" db="EMBL/GenBank/DDBJ databases">
        <title>Candidatus Desulfofervidus auxilii, a hydrogenotrophic sulfate-reducing bacterium involved in the thermophilic anaerobic oxidation of methane.</title>
        <authorList>
            <person name="Krukenberg V."/>
            <person name="Richter M."/>
            <person name="Wegener G."/>
        </authorList>
    </citation>
    <scope>NUCLEOTIDE SEQUENCE [LARGE SCALE GENOMIC DNA]</scope>
    <source>
        <strain evidence="7 8">HS1</strain>
    </source>
</reference>
<dbReference type="AlphaFoldDB" id="A0A7V1K5Q2"/>
<comment type="similarity">
    <text evidence="1 6">Belongs to the XseB family.</text>
</comment>
<dbReference type="GO" id="GO:0005829">
    <property type="term" value="C:cytosol"/>
    <property type="evidence" value="ECO:0007669"/>
    <property type="project" value="TreeGrafter"/>
</dbReference>
<evidence type="ECO:0000256" key="4">
    <source>
        <dbReference type="ARBA" id="ARBA00022801"/>
    </source>
</evidence>
<evidence type="ECO:0000313" key="8">
    <source>
        <dbReference type="Proteomes" id="UP000070560"/>
    </source>
</evidence>
<dbReference type="KEGG" id="daw:HS1_002249"/>
<name>A0A7V1K5Q2_DESA2</name>
<dbReference type="PIRSF" id="PIRSF006488">
    <property type="entry name" value="Exonuc_VII_S"/>
    <property type="match status" value="1"/>
</dbReference>
<comment type="subcellular location">
    <subcellularLocation>
        <location evidence="6">Cytoplasm</location>
    </subcellularLocation>
</comment>
<keyword evidence="2 6" id="KW-0963">Cytoplasm</keyword>
<dbReference type="NCBIfam" id="NF002140">
    <property type="entry name" value="PRK00977.1-4"/>
    <property type="match status" value="1"/>
</dbReference>
<evidence type="ECO:0000256" key="3">
    <source>
        <dbReference type="ARBA" id="ARBA00022722"/>
    </source>
</evidence>
<keyword evidence="4 6" id="KW-0378">Hydrolase</keyword>
<dbReference type="OrthoDB" id="5523157at2"/>
<accession>A0A7V1K5Q2</accession>
<keyword evidence="3 6" id="KW-0540">Nuclease</keyword>
<dbReference type="Gene3D" id="1.10.287.1040">
    <property type="entry name" value="Exonuclease VII, small subunit"/>
    <property type="match status" value="1"/>
</dbReference>
<dbReference type="NCBIfam" id="TIGR01280">
    <property type="entry name" value="xseB"/>
    <property type="match status" value="1"/>
</dbReference>
<dbReference type="EC" id="3.1.11.6" evidence="6"/>
<comment type="function">
    <text evidence="6">Bidirectionally degrades single-stranded DNA into large acid-insoluble oligonucleotides, which are then degraded further into small acid-soluble oligonucleotides.</text>
</comment>
<dbReference type="EMBL" id="CP013015">
    <property type="protein sequence ID" value="AMM42035.1"/>
    <property type="molecule type" value="Genomic_DNA"/>
</dbReference>
<evidence type="ECO:0000256" key="6">
    <source>
        <dbReference type="HAMAP-Rule" id="MF_00337"/>
    </source>
</evidence>
<comment type="subunit">
    <text evidence="6">Heterooligomer composed of large and small subunits.</text>
</comment>
<keyword evidence="5 6" id="KW-0269">Exonuclease</keyword>
<gene>
    <name evidence="6" type="primary">xseB</name>
    <name evidence="7" type="ORF">HS1_002249</name>
</gene>
<evidence type="ECO:0000256" key="5">
    <source>
        <dbReference type="ARBA" id="ARBA00022839"/>
    </source>
</evidence>
<dbReference type="Proteomes" id="UP000070560">
    <property type="component" value="Chromosome"/>
</dbReference>
<dbReference type="HAMAP" id="MF_00337">
    <property type="entry name" value="Exonuc_7_S"/>
    <property type="match status" value="1"/>
</dbReference>
<proteinExistence type="inferred from homology"/>
<organism evidence="7 8">
    <name type="scientific">Desulfofervidus auxilii</name>
    <dbReference type="NCBI Taxonomy" id="1621989"/>
    <lineage>
        <taxon>Bacteria</taxon>
        <taxon>Pseudomonadati</taxon>
        <taxon>Thermodesulfobacteriota</taxon>
        <taxon>Candidatus Desulfofervidia</taxon>
        <taxon>Candidatus Desulfofervidales</taxon>
        <taxon>Candidatus Desulfofervidaceae</taxon>
        <taxon>Candidatus Desulfofervidus</taxon>
    </lineage>
</organism>
<dbReference type="InterPro" id="IPR003761">
    <property type="entry name" value="Exonuc_VII_S"/>
</dbReference>
<protein>
    <recommendedName>
        <fullName evidence="6">Exodeoxyribonuclease 7 small subunit</fullName>
        <ecNumber evidence="6">3.1.11.6</ecNumber>
    </recommendedName>
    <alternativeName>
        <fullName evidence="6">Exodeoxyribonuclease VII small subunit</fullName>
        <shortName evidence="6">Exonuclease VII small subunit</shortName>
    </alternativeName>
</protein>
<keyword evidence="8" id="KW-1185">Reference proteome</keyword>
<dbReference type="GO" id="GO:0008855">
    <property type="term" value="F:exodeoxyribonuclease VII activity"/>
    <property type="evidence" value="ECO:0007669"/>
    <property type="project" value="UniProtKB-UniRule"/>
</dbReference>
<dbReference type="Pfam" id="PF02609">
    <property type="entry name" value="Exonuc_VII_S"/>
    <property type="match status" value="1"/>
</dbReference>
<sequence>MNLPFEDAIKRLETIVHKLEAGETPLEESLKLFEEGMGLIRYCQQKLDEVEKKVELLIKNEQGEFETKPFPVDSNHPGN</sequence>
<evidence type="ECO:0000256" key="2">
    <source>
        <dbReference type="ARBA" id="ARBA00022490"/>
    </source>
</evidence>
<evidence type="ECO:0000256" key="1">
    <source>
        <dbReference type="ARBA" id="ARBA00009998"/>
    </source>
</evidence>
<dbReference type="InterPro" id="IPR037004">
    <property type="entry name" value="Exonuc_VII_ssu_sf"/>
</dbReference>
<dbReference type="RefSeq" id="WP_066065515.1">
    <property type="nucleotide sequence ID" value="NZ_CP013015.1"/>
</dbReference>
<evidence type="ECO:0000313" key="7">
    <source>
        <dbReference type="EMBL" id="AMM42035.1"/>
    </source>
</evidence>
<dbReference type="PANTHER" id="PTHR34137:SF1">
    <property type="entry name" value="EXODEOXYRIBONUCLEASE 7 SMALL SUBUNIT"/>
    <property type="match status" value="1"/>
</dbReference>
<dbReference type="GO" id="GO:0006308">
    <property type="term" value="P:DNA catabolic process"/>
    <property type="evidence" value="ECO:0007669"/>
    <property type="project" value="UniProtKB-UniRule"/>
</dbReference>
<dbReference type="PANTHER" id="PTHR34137">
    <property type="entry name" value="EXODEOXYRIBONUCLEASE 7 SMALL SUBUNIT"/>
    <property type="match status" value="1"/>
</dbReference>
<dbReference type="SUPFAM" id="SSF116842">
    <property type="entry name" value="XseB-like"/>
    <property type="match status" value="1"/>
</dbReference>
<comment type="catalytic activity">
    <reaction evidence="6">
        <text>Exonucleolytic cleavage in either 5'- to 3'- or 3'- to 5'-direction to yield nucleoside 5'-phosphates.</text>
        <dbReference type="EC" id="3.1.11.6"/>
    </reaction>
</comment>